<dbReference type="InterPro" id="IPR038085">
    <property type="entry name" value="Rnp2-like_sf"/>
</dbReference>
<dbReference type="SUPFAM" id="SSF160350">
    <property type="entry name" value="Rnp2-like"/>
    <property type="match status" value="1"/>
</dbReference>
<dbReference type="Proteomes" id="UP000315289">
    <property type="component" value="Unassembled WGS sequence"/>
</dbReference>
<dbReference type="GO" id="GO:0001682">
    <property type="term" value="P:tRNA 5'-leader removal"/>
    <property type="evidence" value="ECO:0007669"/>
    <property type="project" value="InterPro"/>
</dbReference>
<dbReference type="InterPro" id="IPR002759">
    <property type="entry name" value="Pop5/Rpp14/Rnp2-like"/>
</dbReference>
<evidence type="ECO:0000313" key="2">
    <source>
        <dbReference type="EMBL" id="TVP39629.1"/>
    </source>
</evidence>
<organism evidence="2 3">
    <name type="scientific">Candidatus Nitrosocosmicus arcticus</name>
    <dbReference type="NCBI Taxonomy" id="2035267"/>
    <lineage>
        <taxon>Archaea</taxon>
        <taxon>Nitrososphaerota</taxon>
        <taxon>Nitrososphaeria</taxon>
        <taxon>Nitrososphaerales</taxon>
        <taxon>Nitrososphaeraceae</taxon>
        <taxon>Candidatus Nitrosocosmicus</taxon>
    </lineage>
</organism>
<dbReference type="GO" id="GO:0030677">
    <property type="term" value="C:ribonuclease P complex"/>
    <property type="evidence" value="ECO:0007669"/>
    <property type="project" value="InterPro"/>
</dbReference>
<dbReference type="RefSeq" id="WP_144733493.1">
    <property type="nucleotide sequence ID" value="NZ_ML675589.1"/>
</dbReference>
<dbReference type="EMBL" id="VOAH01000014">
    <property type="protein sequence ID" value="TVP39629.1"/>
    <property type="molecule type" value="Genomic_DNA"/>
</dbReference>
<sequence length="121" mass="13755">MTLSKKKYRYIGIYLSDRLSSNKSGILEELSKRYLGLFGSIDYSNANMRIIKINNNPNGIVILKCRLESLTNILISLSLIELELMIISISGTLKQLKKKILAFLNYVSENQKGLTFSFKDS</sequence>
<dbReference type="Pfam" id="PF01900">
    <property type="entry name" value="RNase_P_Rpp14"/>
    <property type="match status" value="1"/>
</dbReference>
<name>A0A557SSP5_9ARCH</name>
<dbReference type="Gene3D" id="3.30.70.3250">
    <property type="entry name" value="Ribonuclease P, Pop5 subunit"/>
    <property type="match status" value="1"/>
</dbReference>
<evidence type="ECO:0000256" key="1">
    <source>
        <dbReference type="ARBA" id="ARBA00022694"/>
    </source>
</evidence>
<accession>A0A557SSP5</accession>
<keyword evidence="1" id="KW-0819">tRNA processing</keyword>
<reference evidence="2 3" key="1">
    <citation type="journal article" date="2019" name="Front. Microbiol.">
        <title>Ammonia Oxidation by the Arctic Terrestrial Thaumarchaeote Candidatus Nitrosocosmicus arcticus Is Stimulated by Increasing Temperatures.</title>
        <authorList>
            <person name="Alves R.J.E."/>
            <person name="Kerou M."/>
            <person name="Zappe A."/>
            <person name="Bittner R."/>
            <person name="Abby S.S."/>
            <person name="Schmidt H.A."/>
            <person name="Pfeifer K."/>
            <person name="Schleper C."/>
        </authorList>
    </citation>
    <scope>NUCLEOTIDE SEQUENCE [LARGE SCALE GENOMIC DNA]</scope>
    <source>
        <strain evidence="2 3">Kfb</strain>
    </source>
</reference>
<proteinExistence type="predicted"/>
<dbReference type="AlphaFoldDB" id="A0A557SSP5"/>
<comment type="caution">
    <text evidence="2">The sequence shown here is derived from an EMBL/GenBank/DDBJ whole genome shotgun (WGS) entry which is preliminary data.</text>
</comment>
<dbReference type="OrthoDB" id="12231at2157"/>
<keyword evidence="3" id="KW-1185">Reference proteome</keyword>
<gene>
    <name evidence="2" type="ORF">NARC_140084</name>
</gene>
<protein>
    <submittedName>
        <fullName evidence="2">Uncharacterized protein</fullName>
    </submittedName>
</protein>
<evidence type="ECO:0000313" key="3">
    <source>
        <dbReference type="Proteomes" id="UP000315289"/>
    </source>
</evidence>